<name>A0A1Z1WQ44_9ACTN</name>
<feature type="chain" id="PRO_5013323356" description="Secreted protein" evidence="1">
    <location>
        <begin position="24"/>
        <end position="136"/>
    </location>
</feature>
<evidence type="ECO:0000313" key="2">
    <source>
        <dbReference type="EMBL" id="ARX88529.1"/>
    </source>
</evidence>
<evidence type="ECO:0000313" key="3">
    <source>
        <dbReference type="Proteomes" id="UP000195880"/>
    </source>
</evidence>
<protein>
    <recommendedName>
        <fullName evidence="4">Secreted protein</fullName>
    </recommendedName>
</protein>
<keyword evidence="1" id="KW-0732">Signal</keyword>
<proteinExistence type="predicted"/>
<dbReference type="AlphaFoldDB" id="A0A1Z1WQ44"/>
<dbReference type="RefSeq" id="WP_087886920.1">
    <property type="nucleotide sequence ID" value="NZ_CP021748.1"/>
</dbReference>
<dbReference type="EMBL" id="CP021748">
    <property type="protein sequence ID" value="ARX88529.1"/>
    <property type="molecule type" value="Genomic_DNA"/>
</dbReference>
<dbReference type="Proteomes" id="UP000195880">
    <property type="component" value="Chromosome"/>
</dbReference>
<evidence type="ECO:0008006" key="4">
    <source>
        <dbReference type="Google" id="ProtNLM"/>
    </source>
</evidence>
<reference evidence="2 3" key="1">
    <citation type="submission" date="2017-05" db="EMBL/GenBank/DDBJ databases">
        <title>Streptomyces alboflavus Genome sequencing and assembly.</title>
        <authorList>
            <person name="Wang Y."/>
            <person name="Du B."/>
            <person name="Ding Y."/>
            <person name="Liu H."/>
            <person name="Hou Q."/>
            <person name="Liu K."/>
            <person name="Wang C."/>
            <person name="Yao L."/>
        </authorList>
    </citation>
    <scope>NUCLEOTIDE SEQUENCE [LARGE SCALE GENOMIC DNA]</scope>
    <source>
        <strain evidence="2 3">MDJK44</strain>
    </source>
</reference>
<gene>
    <name evidence="2" type="ORF">SMD44_08016</name>
</gene>
<sequence length="136" mass="14590">MRTLLAAATALLAVGLTGAPVQAGEARQQTAAPAAAPHLAAASVDFEVRFNTYGYSPKTHRPQGDGQQVALSAYCNSDFVAGQLYHVTWGRDRPVGNVVKIHCGTRSSAVYHLSGGEYYFYFLSGVDNTRVVGDWR</sequence>
<dbReference type="OrthoDB" id="4327305at2"/>
<feature type="signal peptide" evidence="1">
    <location>
        <begin position="1"/>
        <end position="23"/>
    </location>
</feature>
<accession>A0A1Z1WQ44</accession>
<evidence type="ECO:0000256" key="1">
    <source>
        <dbReference type="SAM" id="SignalP"/>
    </source>
</evidence>
<organism evidence="2 3">
    <name type="scientific">Streptomyces alboflavus</name>
    <dbReference type="NCBI Taxonomy" id="67267"/>
    <lineage>
        <taxon>Bacteria</taxon>
        <taxon>Bacillati</taxon>
        <taxon>Actinomycetota</taxon>
        <taxon>Actinomycetes</taxon>
        <taxon>Kitasatosporales</taxon>
        <taxon>Streptomycetaceae</taxon>
        <taxon>Streptomyces</taxon>
    </lineage>
</organism>
<keyword evidence="3" id="KW-1185">Reference proteome</keyword>
<dbReference type="KEGG" id="salf:SMD44_08016"/>